<name>A0A1U7HBL3_9CYAN</name>
<reference evidence="6 7" key="1">
    <citation type="submission" date="2016-11" db="EMBL/GenBank/DDBJ databases">
        <title>Draft Genome Sequences of Nine Cyanobacterial Strains from Diverse Habitats.</title>
        <authorList>
            <person name="Zhu T."/>
            <person name="Hou S."/>
            <person name="Lu X."/>
            <person name="Hess W.R."/>
        </authorList>
    </citation>
    <scope>NUCLEOTIDE SEQUENCE [LARGE SCALE GENOMIC DNA]</scope>
    <source>
        <strain evidence="6 7">NIES-593</strain>
    </source>
</reference>
<dbReference type="OrthoDB" id="9785745at2"/>
<dbReference type="PRINTS" id="PR00039">
    <property type="entry name" value="HTHLYSR"/>
</dbReference>
<evidence type="ECO:0000313" key="7">
    <source>
        <dbReference type="Proteomes" id="UP000186868"/>
    </source>
</evidence>
<dbReference type="InterPro" id="IPR036388">
    <property type="entry name" value="WH-like_DNA-bd_sf"/>
</dbReference>
<dbReference type="GO" id="GO:0000976">
    <property type="term" value="F:transcription cis-regulatory region binding"/>
    <property type="evidence" value="ECO:0007669"/>
    <property type="project" value="TreeGrafter"/>
</dbReference>
<dbReference type="PANTHER" id="PTHR30126:SF5">
    <property type="entry name" value="HTH-TYPE TRANSCRIPTIONAL ACTIVATOR CMPR"/>
    <property type="match status" value="1"/>
</dbReference>
<organism evidence="6 7">
    <name type="scientific">Hydrococcus rivularis NIES-593</name>
    <dbReference type="NCBI Taxonomy" id="1921803"/>
    <lineage>
        <taxon>Bacteria</taxon>
        <taxon>Bacillati</taxon>
        <taxon>Cyanobacteriota</taxon>
        <taxon>Cyanophyceae</taxon>
        <taxon>Pleurocapsales</taxon>
        <taxon>Hydrococcaceae</taxon>
        <taxon>Hydrococcus</taxon>
    </lineage>
</organism>
<keyword evidence="4" id="KW-0804">Transcription</keyword>
<evidence type="ECO:0000313" key="6">
    <source>
        <dbReference type="EMBL" id="OKH20976.1"/>
    </source>
</evidence>
<dbReference type="InterPro" id="IPR036390">
    <property type="entry name" value="WH_DNA-bd_sf"/>
</dbReference>
<dbReference type="STRING" id="1921803.NIES593_17135"/>
<dbReference type="Gene3D" id="3.40.190.290">
    <property type="match status" value="1"/>
</dbReference>
<dbReference type="FunFam" id="1.10.10.10:FF:000001">
    <property type="entry name" value="LysR family transcriptional regulator"/>
    <property type="match status" value="1"/>
</dbReference>
<dbReference type="SUPFAM" id="SSF53850">
    <property type="entry name" value="Periplasmic binding protein-like II"/>
    <property type="match status" value="1"/>
</dbReference>
<dbReference type="PROSITE" id="PS50931">
    <property type="entry name" value="HTH_LYSR"/>
    <property type="match status" value="1"/>
</dbReference>
<keyword evidence="7" id="KW-1185">Reference proteome</keyword>
<dbReference type="CDD" id="cd08419">
    <property type="entry name" value="PBP2_CbbR_RubisCO_like"/>
    <property type="match status" value="1"/>
</dbReference>
<dbReference type="EMBL" id="MRCB01000024">
    <property type="protein sequence ID" value="OKH20976.1"/>
    <property type="molecule type" value="Genomic_DNA"/>
</dbReference>
<dbReference type="InterPro" id="IPR000847">
    <property type="entry name" value="LysR_HTH_N"/>
</dbReference>
<dbReference type="GO" id="GO:0003700">
    <property type="term" value="F:DNA-binding transcription factor activity"/>
    <property type="evidence" value="ECO:0007669"/>
    <property type="project" value="InterPro"/>
</dbReference>
<comment type="caution">
    <text evidence="6">The sequence shown here is derived from an EMBL/GenBank/DDBJ whole genome shotgun (WGS) entry which is preliminary data.</text>
</comment>
<evidence type="ECO:0000256" key="3">
    <source>
        <dbReference type="ARBA" id="ARBA00023125"/>
    </source>
</evidence>
<keyword evidence="3" id="KW-0238">DNA-binding</keyword>
<keyword evidence="2" id="KW-0805">Transcription regulation</keyword>
<evidence type="ECO:0000256" key="4">
    <source>
        <dbReference type="ARBA" id="ARBA00023163"/>
    </source>
</evidence>
<protein>
    <submittedName>
        <fullName evidence="6">LysR family transcriptional regulator</fullName>
    </submittedName>
</protein>
<accession>A0A1U7HBL3</accession>
<evidence type="ECO:0000259" key="5">
    <source>
        <dbReference type="PROSITE" id="PS50931"/>
    </source>
</evidence>
<dbReference type="Proteomes" id="UP000186868">
    <property type="component" value="Unassembled WGS sequence"/>
</dbReference>
<gene>
    <name evidence="6" type="ORF">NIES593_17135</name>
</gene>
<dbReference type="SUPFAM" id="SSF46785">
    <property type="entry name" value="Winged helix' DNA-binding domain"/>
    <property type="match status" value="1"/>
</dbReference>
<dbReference type="Pfam" id="PF03466">
    <property type="entry name" value="LysR_substrate"/>
    <property type="match status" value="1"/>
</dbReference>
<dbReference type="PANTHER" id="PTHR30126">
    <property type="entry name" value="HTH-TYPE TRANSCRIPTIONAL REGULATOR"/>
    <property type="match status" value="1"/>
</dbReference>
<comment type="similarity">
    <text evidence="1">Belongs to the LysR transcriptional regulatory family.</text>
</comment>
<sequence>MIQATLHQLVVFEATARHGSFTRAAEELFITQPTVSSQIKQLTKAVGLPLFEQIGKRLYLTEAGKELLATCQEIFERLDNFEMKVADLKGTKQGRLRLAVITTAKYFIPRILGSFCQQYPGIDISLKVTNHQLIQKRMMENEDDLYILSHPPEDMDLSTQSFLDNPLVVVAPRNHPLAMERNIPIQRLNDEPFIMREAGSGTRYAVQQLFARHKVIVKVRLELGSNEAIKQAIAGGLGISVLSQHTLLGEGSNSELAILDVQHFPIKCRWYAAYLAGKQLSVITQTFLDYLVQESQKIQVPSLNLLATV</sequence>
<dbReference type="Gene3D" id="1.10.10.10">
    <property type="entry name" value="Winged helix-like DNA-binding domain superfamily/Winged helix DNA-binding domain"/>
    <property type="match status" value="1"/>
</dbReference>
<evidence type="ECO:0000256" key="2">
    <source>
        <dbReference type="ARBA" id="ARBA00023015"/>
    </source>
</evidence>
<feature type="domain" description="HTH lysR-type" evidence="5">
    <location>
        <begin position="1"/>
        <end position="61"/>
    </location>
</feature>
<dbReference type="AlphaFoldDB" id="A0A1U7HBL3"/>
<proteinExistence type="inferred from homology"/>
<dbReference type="Pfam" id="PF00126">
    <property type="entry name" value="HTH_1"/>
    <property type="match status" value="1"/>
</dbReference>
<dbReference type="RefSeq" id="WP_073600740.1">
    <property type="nucleotide sequence ID" value="NZ_MRCB01000024.1"/>
</dbReference>
<evidence type="ECO:0000256" key="1">
    <source>
        <dbReference type="ARBA" id="ARBA00009437"/>
    </source>
</evidence>
<dbReference type="InterPro" id="IPR005119">
    <property type="entry name" value="LysR_subst-bd"/>
</dbReference>